<keyword evidence="7" id="KW-0813">Transport</keyword>
<feature type="signal peptide" evidence="19">
    <location>
        <begin position="1"/>
        <end position="33"/>
    </location>
</feature>
<feature type="domain" description="MRH" evidence="20">
    <location>
        <begin position="51"/>
        <end position="195"/>
    </location>
</feature>
<keyword evidence="22" id="KW-1185">Reference proteome</keyword>
<keyword evidence="10" id="KW-0653">Protein transport</keyword>
<evidence type="ECO:0000256" key="9">
    <source>
        <dbReference type="ARBA" id="ARBA00022729"/>
    </source>
</evidence>
<organism evidence="21">
    <name type="scientific">Fonticula alba</name>
    <name type="common">Slime mold</name>
    <dbReference type="NCBI Taxonomy" id="691883"/>
    <lineage>
        <taxon>Eukaryota</taxon>
        <taxon>Rotosphaerida</taxon>
        <taxon>Fonticulaceae</taxon>
        <taxon>Fonticula</taxon>
    </lineage>
</organism>
<dbReference type="STRING" id="691883.A0A058Z7K5"/>
<evidence type="ECO:0000256" key="14">
    <source>
        <dbReference type="ARBA" id="ARBA00023128"/>
    </source>
</evidence>
<keyword evidence="13" id="KW-0333">Golgi apparatus</keyword>
<dbReference type="InterPro" id="IPR009011">
    <property type="entry name" value="Man6P_isomerase_rcpt-bd_dom_sf"/>
</dbReference>
<dbReference type="Pfam" id="PF09451">
    <property type="entry name" value="ATG27"/>
    <property type="match status" value="1"/>
</dbReference>
<evidence type="ECO:0000256" key="12">
    <source>
        <dbReference type="ARBA" id="ARBA00023006"/>
    </source>
</evidence>
<evidence type="ECO:0000256" key="4">
    <source>
        <dbReference type="ARBA" id="ARBA00004472"/>
    </source>
</evidence>
<sequence>MAAPQSRAWRSCLALLVLACLLALAAMTPSVAALPPAAADPPAEEEFNIFSNCIGKNPVTGAKIDLNPLYNSKVDYTAASVSFPDFAYRLNVCGPMVDKKVCRDAVGSLADPAVCEYHTDGGSGWTLVTANTDVGFTEAGNPTMFFRHPTGLYSANVTMICKSSAGVGQPVHVNLDPINTELAYFVWETKYACAGSSGGISGGGIFLIILFVPLALYLIGGVLYNKFKLQLTGMELIPNVEFWTNGYHLFIDGCRFTYQKVVVRGE</sequence>
<protein>
    <recommendedName>
        <fullName evidence="6">Autophagy-related protein 27</fullName>
    </recommendedName>
</protein>
<reference evidence="21" key="1">
    <citation type="submission" date="2013-04" db="EMBL/GenBank/DDBJ databases">
        <title>The Genome Sequence of Fonticula alba ATCC 38817.</title>
        <authorList>
            <consortium name="The Broad Institute Genomics Platform"/>
            <person name="Russ C."/>
            <person name="Cuomo C."/>
            <person name="Burger G."/>
            <person name="Gray M.W."/>
            <person name="Holland P.W.H."/>
            <person name="King N."/>
            <person name="Lang F.B.F."/>
            <person name="Roger A.J."/>
            <person name="Ruiz-Trillo I."/>
            <person name="Brown M."/>
            <person name="Walker B."/>
            <person name="Young S."/>
            <person name="Zeng Q."/>
            <person name="Gargeya S."/>
            <person name="Fitzgerald M."/>
            <person name="Haas B."/>
            <person name="Abouelleil A."/>
            <person name="Allen A.W."/>
            <person name="Alvarado L."/>
            <person name="Arachchi H.M."/>
            <person name="Berlin A.M."/>
            <person name="Chapman S.B."/>
            <person name="Gainer-Dewar J."/>
            <person name="Goldberg J."/>
            <person name="Griggs A."/>
            <person name="Gujja S."/>
            <person name="Hansen M."/>
            <person name="Howarth C."/>
            <person name="Imamovic A."/>
            <person name="Ireland A."/>
            <person name="Larimer J."/>
            <person name="McCowan C."/>
            <person name="Murphy C."/>
            <person name="Pearson M."/>
            <person name="Poon T.W."/>
            <person name="Priest M."/>
            <person name="Roberts A."/>
            <person name="Saif S."/>
            <person name="Shea T."/>
            <person name="Sisk P."/>
            <person name="Sykes S."/>
            <person name="Wortman J."/>
            <person name="Nusbaum C."/>
            <person name="Birren B."/>
        </authorList>
    </citation>
    <scope>NUCLEOTIDE SEQUENCE [LARGE SCALE GENOMIC DNA]</scope>
    <source>
        <strain evidence="21">ATCC 38817</strain>
    </source>
</reference>
<dbReference type="RefSeq" id="XP_009496037.1">
    <property type="nucleotide sequence ID" value="XM_009497762.1"/>
</dbReference>
<keyword evidence="9 19" id="KW-0732">Signal</keyword>
<keyword evidence="17" id="KW-0968">Cytoplasmic vesicle</keyword>
<dbReference type="EMBL" id="KB932206">
    <property type="protein sequence ID" value="KCV69472.1"/>
    <property type="molecule type" value="Genomic_DNA"/>
</dbReference>
<name>A0A058Z7K5_FONAL</name>
<dbReference type="GO" id="GO:0000139">
    <property type="term" value="C:Golgi membrane"/>
    <property type="evidence" value="ECO:0007669"/>
    <property type="project" value="UniProtKB-SubCell"/>
</dbReference>
<evidence type="ECO:0000313" key="22">
    <source>
        <dbReference type="Proteomes" id="UP000030693"/>
    </source>
</evidence>
<keyword evidence="15 18" id="KW-0472">Membrane</keyword>
<dbReference type="GO" id="GO:0010008">
    <property type="term" value="C:endosome membrane"/>
    <property type="evidence" value="ECO:0007669"/>
    <property type="project" value="UniProtKB-SubCell"/>
</dbReference>
<evidence type="ECO:0000256" key="15">
    <source>
        <dbReference type="ARBA" id="ARBA00023136"/>
    </source>
</evidence>
<comment type="similarity">
    <text evidence="5">Belongs to the ATG27 family.</text>
</comment>
<evidence type="ECO:0000256" key="3">
    <source>
        <dbReference type="ARBA" id="ARBA00004394"/>
    </source>
</evidence>
<dbReference type="PANTHER" id="PTHR15071">
    <property type="entry name" value="MANNOSE-6-PHOSPHATE RECEPTOR FAMILY MEMBER"/>
    <property type="match status" value="1"/>
</dbReference>
<evidence type="ECO:0000313" key="21">
    <source>
        <dbReference type="EMBL" id="KCV69472.1"/>
    </source>
</evidence>
<keyword evidence="16" id="KW-1015">Disulfide bond</keyword>
<gene>
    <name evidence="21" type="ORF">H696_03901</name>
</gene>
<dbReference type="OrthoDB" id="29460at2759"/>
<accession>A0A058Z7K5</accession>
<keyword evidence="14" id="KW-0496">Mitochondrion</keyword>
<evidence type="ECO:0000256" key="1">
    <source>
        <dbReference type="ARBA" id="ARBA00004304"/>
    </source>
</evidence>
<keyword evidence="8 18" id="KW-0812">Transmembrane</keyword>
<keyword evidence="11 18" id="KW-1133">Transmembrane helix</keyword>
<evidence type="ECO:0000256" key="16">
    <source>
        <dbReference type="ARBA" id="ARBA00023157"/>
    </source>
</evidence>
<evidence type="ECO:0000256" key="2">
    <source>
        <dbReference type="ARBA" id="ARBA00004358"/>
    </source>
</evidence>
<comment type="subcellular location">
    <subcellularLocation>
        <location evidence="2">Cytoplasmic vesicle membrane</location>
        <topology evidence="2">Single-pass type I membrane protein</topology>
    </subcellularLocation>
    <subcellularLocation>
        <location evidence="3">Golgi apparatus membrane</location>
    </subcellularLocation>
    <subcellularLocation>
        <location evidence="1">Mitochondrion membrane</location>
        <topology evidence="1">Single-pass membrane protein</topology>
    </subcellularLocation>
    <subcellularLocation>
        <location evidence="4">Preautophagosomal structure membrane</location>
        <topology evidence="4">Single-pass type I membrane protein</topology>
    </subcellularLocation>
</comment>
<evidence type="ECO:0000256" key="8">
    <source>
        <dbReference type="ARBA" id="ARBA00022692"/>
    </source>
</evidence>
<dbReference type="Proteomes" id="UP000030693">
    <property type="component" value="Unassembled WGS sequence"/>
</dbReference>
<evidence type="ECO:0000256" key="13">
    <source>
        <dbReference type="ARBA" id="ARBA00023034"/>
    </source>
</evidence>
<evidence type="ECO:0000256" key="11">
    <source>
        <dbReference type="ARBA" id="ARBA00022989"/>
    </source>
</evidence>
<feature type="transmembrane region" description="Helical" evidence="18">
    <location>
        <begin position="203"/>
        <end position="224"/>
    </location>
</feature>
<dbReference type="Gene3D" id="2.70.130.10">
    <property type="entry name" value="Mannose-6-phosphate receptor binding domain"/>
    <property type="match status" value="1"/>
</dbReference>
<evidence type="ECO:0000256" key="6">
    <source>
        <dbReference type="ARBA" id="ARBA00013776"/>
    </source>
</evidence>
<evidence type="ECO:0000259" key="20">
    <source>
        <dbReference type="PROSITE" id="PS51914"/>
    </source>
</evidence>
<evidence type="ECO:0000256" key="5">
    <source>
        <dbReference type="ARBA" id="ARBA00005363"/>
    </source>
</evidence>
<feature type="chain" id="PRO_5001566326" description="Autophagy-related protein 27" evidence="19">
    <location>
        <begin position="34"/>
        <end position="266"/>
    </location>
</feature>
<evidence type="ECO:0000256" key="19">
    <source>
        <dbReference type="SAM" id="SignalP"/>
    </source>
</evidence>
<keyword evidence="12" id="KW-0072">Autophagy</keyword>
<proteinExistence type="inferred from homology"/>
<evidence type="ECO:0000256" key="10">
    <source>
        <dbReference type="ARBA" id="ARBA00022927"/>
    </source>
</evidence>
<dbReference type="SUPFAM" id="SSF50911">
    <property type="entry name" value="Mannose 6-phosphate receptor domain"/>
    <property type="match status" value="1"/>
</dbReference>
<evidence type="ECO:0000256" key="7">
    <source>
        <dbReference type="ARBA" id="ARBA00022448"/>
    </source>
</evidence>
<dbReference type="InterPro" id="IPR018939">
    <property type="entry name" value="Autophagy-rel_prot_27"/>
</dbReference>
<dbReference type="PANTHER" id="PTHR15071:SF0">
    <property type="entry name" value="MANNOSE 6-PHOSPHATE RECEPTOR-LIKE PROTEIN 1"/>
    <property type="match status" value="1"/>
</dbReference>
<dbReference type="GeneID" id="20528626"/>
<evidence type="ECO:0000256" key="18">
    <source>
        <dbReference type="SAM" id="Phobius"/>
    </source>
</evidence>
<dbReference type="PROSITE" id="PS51914">
    <property type="entry name" value="MRH"/>
    <property type="match status" value="1"/>
</dbReference>
<dbReference type="OMA" id="AVCEYHT"/>
<dbReference type="InterPro" id="IPR044865">
    <property type="entry name" value="MRH_dom"/>
</dbReference>
<dbReference type="AlphaFoldDB" id="A0A058Z7K5"/>
<evidence type="ECO:0000256" key="17">
    <source>
        <dbReference type="ARBA" id="ARBA00023329"/>
    </source>
</evidence>